<dbReference type="PATRIC" id="fig|545697.3.peg.1714"/>
<protein>
    <submittedName>
        <fullName evidence="4">Phage major capsid protein, HK97 family</fullName>
    </submittedName>
</protein>
<dbReference type="STRING" id="545697.HMPREF0216_01742"/>
<evidence type="ECO:0000256" key="1">
    <source>
        <dbReference type="ARBA" id="ARBA00004328"/>
    </source>
</evidence>
<comment type="caution">
    <text evidence="4">The sequence shown here is derived from an EMBL/GenBank/DDBJ whole genome shotgun (WGS) entry which is preliminary data.</text>
</comment>
<evidence type="ECO:0000313" key="4">
    <source>
        <dbReference type="EMBL" id="EKY26557.1"/>
    </source>
</evidence>
<dbReference type="SUPFAM" id="SSF56563">
    <property type="entry name" value="Major capsid protein gp5"/>
    <property type="match status" value="1"/>
</dbReference>
<dbReference type="HOGENOM" id="CLU_029522_2_1_9"/>
<dbReference type="NCBIfam" id="TIGR01554">
    <property type="entry name" value="major_cap_HK97"/>
    <property type="match status" value="1"/>
</dbReference>
<dbReference type="InterPro" id="IPR024455">
    <property type="entry name" value="Phage_capsid"/>
</dbReference>
<dbReference type="Pfam" id="PF05065">
    <property type="entry name" value="Phage_capsid"/>
    <property type="match status" value="1"/>
</dbReference>
<dbReference type="EMBL" id="AMEZ01000053">
    <property type="protein sequence ID" value="EKY26557.1"/>
    <property type="molecule type" value="Genomic_DNA"/>
</dbReference>
<dbReference type="RefSeq" id="WP_005213361.1">
    <property type="nucleotide sequence ID" value="NZ_KB291645.1"/>
</dbReference>
<dbReference type="OrthoDB" id="1892507at2"/>
<dbReference type="AlphaFoldDB" id="L1QG40"/>
<dbReference type="eggNOG" id="COG4653">
    <property type="taxonomic scope" value="Bacteria"/>
</dbReference>
<evidence type="ECO:0000313" key="5">
    <source>
        <dbReference type="Proteomes" id="UP000010420"/>
    </source>
</evidence>
<keyword evidence="5" id="KW-1185">Reference proteome</keyword>
<dbReference type="Proteomes" id="UP000010420">
    <property type="component" value="Unassembled WGS sequence"/>
</dbReference>
<dbReference type="InterPro" id="IPR054612">
    <property type="entry name" value="Phage_capsid-like_C"/>
</dbReference>
<gene>
    <name evidence="4" type="ORF">HMPREF0216_01742</name>
</gene>
<name>L1QG40_9CLOT</name>
<sequence length="370" mass="41147">MEELKRKLKEANEKMVAAIGNEDLAGAKEQRSLIADITKKIDDEKKAEEKRALDAEKEKAELEKRELQKQKELRKDDVKMEKRSYVNAVKELREGKVVSTRAIQVAGESTKAVVPEEFLKEVEVLEAGYGSLESYCEVIPVTSLQGKRPVSELGGKLAKLTPGQKIPEGSVAFTQLTYDVEGYGEIVAVDNFLDEDSAVDIFSTIKENFAVKSVTTKNEEILKQVEANVDSAKEITVGATIIDDIINAIDGYKPSVRRFVKVLANSVLRAKIKNAFYAESGKDERITVDNGIVYIDGHEVVEFDETLNEAMGYVVPMKSIKFFKRKGLEIATSTEAYFDSNAEAVRVVERFDVKPLDKTIVKGIKIVKGV</sequence>
<accession>L1QG40</accession>
<feature type="region of interest" description="Disordered" evidence="2">
    <location>
        <begin position="44"/>
        <end position="65"/>
    </location>
</feature>
<reference evidence="4 5" key="1">
    <citation type="submission" date="2012-05" db="EMBL/GenBank/DDBJ databases">
        <authorList>
            <person name="Weinstock G."/>
            <person name="Sodergren E."/>
            <person name="Lobos E.A."/>
            <person name="Fulton L."/>
            <person name="Fulton R."/>
            <person name="Courtney L."/>
            <person name="Fronick C."/>
            <person name="O'Laughlin M."/>
            <person name="Godfrey J."/>
            <person name="Wilson R.M."/>
            <person name="Miner T."/>
            <person name="Farmer C."/>
            <person name="Delehaunty K."/>
            <person name="Cordes M."/>
            <person name="Minx P."/>
            <person name="Tomlinson C."/>
            <person name="Chen J."/>
            <person name="Wollam A."/>
            <person name="Pepin K.H."/>
            <person name="Bhonagiri V."/>
            <person name="Zhang X."/>
            <person name="Suruliraj S."/>
            <person name="Warren W."/>
            <person name="Mitreva M."/>
            <person name="Mardis E.R."/>
            <person name="Wilson R.K."/>
        </authorList>
    </citation>
    <scope>NUCLEOTIDE SEQUENCE [LARGE SCALE GENOMIC DNA]</scope>
    <source>
        <strain evidence="4 5">DSM 1785</strain>
    </source>
</reference>
<organism evidence="4 5">
    <name type="scientific">Clostridium celatum DSM 1785</name>
    <dbReference type="NCBI Taxonomy" id="545697"/>
    <lineage>
        <taxon>Bacteria</taxon>
        <taxon>Bacillati</taxon>
        <taxon>Bacillota</taxon>
        <taxon>Clostridia</taxon>
        <taxon>Eubacteriales</taxon>
        <taxon>Clostridiaceae</taxon>
        <taxon>Clostridium</taxon>
    </lineage>
</organism>
<feature type="domain" description="Phage capsid-like C-terminal" evidence="3">
    <location>
        <begin position="113"/>
        <end position="363"/>
    </location>
</feature>
<proteinExistence type="predicted"/>
<evidence type="ECO:0000259" key="3">
    <source>
        <dbReference type="Pfam" id="PF05065"/>
    </source>
</evidence>
<comment type="subcellular location">
    <subcellularLocation>
        <location evidence="1">Virion</location>
    </subcellularLocation>
</comment>
<evidence type="ECO:0000256" key="2">
    <source>
        <dbReference type="SAM" id="MobiDB-lite"/>
    </source>
</evidence>